<sequence>MAKLPLYGTLAALVLCAPADAAIGTQPPQSSNSPSGLGDLLRQARQAMSQGRANVAVLYLKNAVALAPKNADVRLELGYAYLRSGDAASAERELRTARSSGAQDARALPILFEAMLARRENQQILDQFPAPGNDDRSPLAAATWRARALAQYELGHIDEAQQYLDTALAFNREVQTLVARARIAKDRHDTDTTLKLLNEAAAKAPNDQSVLLTKISALQSANRANEALPAADTLVNRYPDTPVSRLARASVLMQIGQDAKARGDVDAVLARWKTLPQAQYLKAMLLDRAKDPKGAWMIAQALPPEFINARPENAMMVARMAALSGHNDVAMTILSGAASRFPNVAEPRLFLASQYLREKNAQRALDTLQPLHDSTDPRVAMLLGQTYTALGQSAKATEYFDRAGDHGSDLTKRQAAIASIRAGDNEAAVRQLRDVFAKDPADQITAGMLITALVRSEDLKGADDIARRLVAAAPKSAYGPLYQGQIAIARKDYNAAIASFDRALALDPKLQIALYDRALARAGAGDAVGAGKDLDAVLARDPGNSTAMIRAAELSLRLGQDAKAEGYLKRAAASDQKSVTPSLALASYYLSRKRIKEASAVVAAARQRAPKDNNAAALQGEIQLASGQTDAALATFRPLAAALPNSPQIQLLLASALVAKKDNKGAEAAYKRSLALAPQFTIARTALVRFASDTGNTSLALATAEEGTQKDPSATSDILYATTLARLGKRDQAIMVMRQGFAKHPSVPSVIVLSQLLRQAKKAREADQVLAEWTDKHPADMAVRLELAQGLMQTNPTLSEAQFRTVLKTDPNNMIALNNLSWLLQKRDTKQALAFAERAAKLAPQTPAVLDTLGWVKWLSKDVQGALTTLQKAHDAEPQNAEIAYHLAVVQNATGRKADAKKTLAAVMASNQQFSERADAMALSGTLR</sequence>
<comment type="caution">
    <text evidence="3">The sequence shown here is derived from an EMBL/GenBank/DDBJ whole genome shotgun (WGS) entry which is preliminary data.</text>
</comment>
<feature type="repeat" description="TPR" evidence="1">
    <location>
        <begin position="477"/>
        <end position="510"/>
    </location>
</feature>
<feature type="signal peptide" evidence="2">
    <location>
        <begin position="1"/>
        <end position="21"/>
    </location>
</feature>
<gene>
    <name evidence="3" type="ORF">FHS83_000035</name>
</gene>
<dbReference type="NCBIfam" id="TIGR02917">
    <property type="entry name" value="PEP_TPR_lipo"/>
    <property type="match status" value="1"/>
</dbReference>
<keyword evidence="3" id="KW-0449">Lipoprotein</keyword>
<evidence type="ECO:0000256" key="2">
    <source>
        <dbReference type="SAM" id="SignalP"/>
    </source>
</evidence>
<dbReference type="InterPro" id="IPR011990">
    <property type="entry name" value="TPR-like_helical_dom_sf"/>
</dbReference>
<dbReference type="Pfam" id="PF13432">
    <property type="entry name" value="TPR_16"/>
    <property type="match status" value="3"/>
</dbReference>
<dbReference type="Pfam" id="PF13181">
    <property type="entry name" value="TPR_8"/>
    <property type="match status" value="1"/>
</dbReference>
<name>A0A846MUN0_9PROT</name>
<dbReference type="Proteomes" id="UP000570514">
    <property type="component" value="Unassembled WGS sequence"/>
</dbReference>
<dbReference type="RefSeq" id="WP_167079689.1">
    <property type="nucleotide sequence ID" value="NZ_BAAADC010000001.1"/>
</dbReference>
<dbReference type="Gene3D" id="1.25.40.10">
    <property type="entry name" value="Tetratricopeptide repeat domain"/>
    <property type="match status" value="4"/>
</dbReference>
<dbReference type="InterPro" id="IPR014266">
    <property type="entry name" value="PEP-CTERM_TPR_PrsT"/>
</dbReference>
<feature type="chain" id="PRO_5032547406" evidence="2">
    <location>
        <begin position="22"/>
        <end position="928"/>
    </location>
</feature>
<dbReference type="SMART" id="SM00028">
    <property type="entry name" value="TPR"/>
    <property type="match status" value="9"/>
</dbReference>
<dbReference type="AlphaFoldDB" id="A0A846MUN0"/>
<dbReference type="Pfam" id="PF14559">
    <property type="entry name" value="TPR_19"/>
    <property type="match status" value="3"/>
</dbReference>
<evidence type="ECO:0000313" key="3">
    <source>
        <dbReference type="EMBL" id="NIK86717.1"/>
    </source>
</evidence>
<reference evidence="3 4" key="1">
    <citation type="submission" date="2020-03" db="EMBL/GenBank/DDBJ databases">
        <title>Genomic Encyclopedia of Type Strains, Phase IV (KMG-IV): sequencing the most valuable type-strain genomes for metagenomic binning, comparative biology and taxonomic classification.</title>
        <authorList>
            <person name="Goeker M."/>
        </authorList>
    </citation>
    <scope>NUCLEOTIDE SEQUENCE [LARGE SCALE GENOMIC DNA]</scope>
    <source>
        <strain evidence="3 4">DSM 19867</strain>
    </source>
</reference>
<proteinExistence type="predicted"/>
<accession>A0A846MUN0</accession>
<evidence type="ECO:0000256" key="1">
    <source>
        <dbReference type="PROSITE-ProRule" id="PRU00339"/>
    </source>
</evidence>
<keyword evidence="4" id="KW-1185">Reference proteome</keyword>
<protein>
    <submittedName>
        <fullName evidence="3">Putative PEP-CTERM system TPR-repeat lipoprotein</fullName>
    </submittedName>
</protein>
<dbReference type="InterPro" id="IPR019734">
    <property type="entry name" value="TPR_rpt"/>
</dbReference>
<dbReference type="PROSITE" id="PS50005">
    <property type="entry name" value="TPR"/>
    <property type="match status" value="1"/>
</dbReference>
<organism evidence="3 4">
    <name type="scientific">Rhizomicrobium palustre</name>
    <dbReference type="NCBI Taxonomy" id="189966"/>
    <lineage>
        <taxon>Bacteria</taxon>
        <taxon>Pseudomonadati</taxon>
        <taxon>Pseudomonadota</taxon>
        <taxon>Alphaproteobacteria</taxon>
        <taxon>Micropepsales</taxon>
        <taxon>Micropepsaceae</taxon>
        <taxon>Rhizomicrobium</taxon>
    </lineage>
</organism>
<keyword evidence="1" id="KW-0802">TPR repeat</keyword>
<keyword evidence="2" id="KW-0732">Signal</keyword>
<dbReference type="PANTHER" id="PTHR12558">
    <property type="entry name" value="CELL DIVISION CYCLE 16,23,27"/>
    <property type="match status" value="1"/>
</dbReference>
<dbReference type="SUPFAM" id="SSF48452">
    <property type="entry name" value="TPR-like"/>
    <property type="match status" value="4"/>
</dbReference>
<dbReference type="EMBL" id="JAASRM010000001">
    <property type="protein sequence ID" value="NIK86717.1"/>
    <property type="molecule type" value="Genomic_DNA"/>
</dbReference>
<dbReference type="PANTHER" id="PTHR12558:SF13">
    <property type="entry name" value="CELL DIVISION CYCLE PROTEIN 27 HOMOLOG"/>
    <property type="match status" value="1"/>
</dbReference>
<evidence type="ECO:0000313" key="4">
    <source>
        <dbReference type="Proteomes" id="UP000570514"/>
    </source>
</evidence>